<dbReference type="PANTHER" id="PTHR42909">
    <property type="entry name" value="ZGC:136858"/>
    <property type="match status" value="1"/>
</dbReference>
<proteinExistence type="inferred from homology"/>
<dbReference type="InterPro" id="IPR022830">
    <property type="entry name" value="Indigdn_synthA-like"/>
</dbReference>
<comment type="similarity">
    <text evidence="6">Belongs to the pseudouridine-5'-phosphate glycosidase family.</text>
</comment>
<name>A0A498CYR9_9FIRM</name>
<dbReference type="EC" id="4.2.1.70" evidence="6"/>
<feature type="binding site" evidence="6">
    <location>
        <begin position="147"/>
        <end position="149"/>
    </location>
    <ligand>
        <name>substrate</name>
    </ligand>
</feature>
<dbReference type="GO" id="GO:0005737">
    <property type="term" value="C:cytoplasm"/>
    <property type="evidence" value="ECO:0007669"/>
    <property type="project" value="TreeGrafter"/>
</dbReference>
<dbReference type="SUPFAM" id="SSF110581">
    <property type="entry name" value="Indigoidine synthase A-like"/>
    <property type="match status" value="1"/>
</dbReference>
<keyword evidence="8" id="KW-1185">Reference proteome</keyword>
<reference evidence="7 8" key="1">
    <citation type="submission" date="2018-10" db="EMBL/GenBank/DDBJ databases">
        <title>Anaerotruncus faecis sp. nov., isolated from human feces.</title>
        <authorList>
            <person name="Wang Y.-J."/>
        </authorList>
    </citation>
    <scope>NUCLEOTIDE SEQUENCE [LARGE SCALE GENOMIC DNA]</scope>
    <source>
        <strain evidence="7 8">22A2-44</strain>
    </source>
</reference>
<keyword evidence="2 6" id="KW-0378">Hydrolase</keyword>
<evidence type="ECO:0000256" key="5">
    <source>
        <dbReference type="ARBA" id="ARBA00023295"/>
    </source>
</evidence>
<keyword evidence="4 6" id="KW-0456">Lyase</keyword>
<dbReference type="Proteomes" id="UP000276301">
    <property type="component" value="Unassembled WGS sequence"/>
</dbReference>
<dbReference type="Gene3D" id="3.40.1790.10">
    <property type="entry name" value="Indigoidine synthase domain"/>
    <property type="match status" value="1"/>
</dbReference>
<dbReference type="AlphaFoldDB" id="A0A498CYR9"/>
<comment type="catalytic activity">
    <reaction evidence="6">
        <text>D-ribose 5-phosphate + uracil = psi-UMP + H2O</text>
        <dbReference type="Rhea" id="RHEA:18337"/>
        <dbReference type="ChEBI" id="CHEBI:15377"/>
        <dbReference type="ChEBI" id="CHEBI:17568"/>
        <dbReference type="ChEBI" id="CHEBI:58380"/>
        <dbReference type="ChEBI" id="CHEBI:78346"/>
        <dbReference type="EC" id="4.2.1.70"/>
    </reaction>
</comment>
<organism evidence="7 8">
    <name type="scientific">Anaerotruncus massiliensis</name>
    <name type="common">ex Liu et al. 2021</name>
    <dbReference type="NCBI Taxonomy" id="2321404"/>
    <lineage>
        <taxon>Bacteria</taxon>
        <taxon>Bacillati</taxon>
        <taxon>Bacillota</taxon>
        <taxon>Clostridia</taxon>
        <taxon>Eubacteriales</taxon>
        <taxon>Oscillospiraceae</taxon>
        <taxon>Anaerotruncus</taxon>
    </lineage>
</organism>
<comment type="cofactor">
    <cofactor evidence="6">
        <name>Mn(2+)</name>
        <dbReference type="ChEBI" id="CHEBI:29035"/>
    </cofactor>
    <text evidence="6">Binds 1 Mn(2+) ion per subunit.</text>
</comment>
<dbReference type="RefSeq" id="WP_121585940.1">
    <property type="nucleotide sequence ID" value="NZ_RCHT01000001.1"/>
</dbReference>
<comment type="caution">
    <text evidence="7">The sequence shown here is derived from an EMBL/GenBank/DDBJ whole genome shotgun (WGS) entry which is preliminary data.</text>
</comment>
<dbReference type="HAMAP" id="MF_01876">
    <property type="entry name" value="PsiMP_glycosidase"/>
    <property type="match status" value="1"/>
</dbReference>
<keyword evidence="1 6" id="KW-0479">Metal-binding</keyword>
<gene>
    <name evidence="6" type="primary">psuG</name>
    <name evidence="7" type="ORF">D4A47_02135</name>
</gene>
<dbReference type="PANTHER" id="PTHR42909:SF1">
    <property type="entry name" value="CARBOHYDRATE KINASE PFKB DOMAIN-CONTAINING PROTEIN"/>
    <property type="match status" value="1"/>
</dbReference>
<dbReference type="InterPro" id="IPR007342">
    <property type="entry name" value="PsuG"/>
</dbReference>
<feature type="binding site" evidence="6">
    <location>
        <position position="145"/>
    </location>
    <ligand>
        <name>Mn(2+)</name>
        <dbReference type="ChEBI" id="CHEBI:29035"/>
    </ligand>
</feature>
<keyword evidence="5 6" id="KW-0326">Glycosidase</keyword>
<evidence type="ECO:0000256" key="1">
    <source>
        <dbReference type="ARBA" id="ARBA00022723"/>
    </source>
</evidence>
<evidence type="ECO:0000256" key="2">
    <source>
        <dbReference type="ARBA" id="ARBA00022801"/>
    </source>
</evidence>
<dbReference type="GO" id="GO:0004730">
    <property type="term" value="F:pseudouridylate synthase activity"/>
    <property type="evidence" value="ECO:0007669"/>
    <property type="project" value="UniProtKB-UniRule"/>
</dbReference>
<accession>A0A498CYR9</accession>
<protein>
    <recommendedName>
        <fullName evidence="6">Pseudouridine-5'-phosphate glycosidase</fullName>
        <shortName evidence="6">PsiMP glycosidase</shortName>
        <ecNumber evidence="6">4.2.1.70</ecNumber>
    </recommendedName>
</protein>
<evidence type="ECO:0000256" key="6">
    <source>
        <dbReference type="HAMAP-Rule" id="MF_01876"/>
    </source>
</evidence>
<evidence type="ECO:0000313" key="8">
    <source>
        <dbReference type="Proteomes" id="UP000276301"/>
    </source>
</evidence>
<feature type="binding site" evidence="6">
    <location>
        <position position="93"/>
    </location>
    <ligand>
        <name>substrate</name>
    </ligand>
</feature>
<keyword evidence="3 6" id="KW-0464">Manganese</keyword>
<evidence type="ECO:0000313" key="7">
    <source>
        <dbReference type="EMBL" id="RLL14803.1"/>
    </source>
</evidence>
<evidence type="ECO:0000256" key="4">
    <source>
        <dbReference type="ARBA" id="ARBA00023239"/>
    </source>
</evidence>
<sequence>MNIEPYLIVAPRVREAVQNGEPVVALESSIISHGMPYPTNVETALMAEETVREYGAVPATIGVYKGKIVVGLDREQVGALANNPADPASRAMKASVKGIPYAIVNGLNAGFTIAAILRCASIAGIRFMATGGIGGVSKGGELSMDVSADLEEFGRTSVGVISAGCKSILDIGRTKEYLETKDVPVIGMGTDSFPAFFTPHSQYRIDYRIDDYHMVARFLKAKWELGFEGAAILSNPIPERFAIAEEVIDAAIARAVEMAKEEGIAGEKNTPFLLSKVNELTGGASLAANVEIIRNNARVAAVIAREYHAL</sequence>
<feature type="active site" description="Nucleophile" evidence="6">
    <location>
        <position position="166"/>
    </location>
</feature>
<comment type="subunit">
    <text evidence="6">Homotrimer.</text>
</comment>
<dbReference type="GO" id="GO:0046872">
    <property type="term" value="F:metal ion binding"/>
    <property type="evidence" value="ECO:0007669"/>
    <property type="project" value="UniProtKB-KW"/>
</dbReference>
<evidence type="ECO:0000256" key="3">
    <source>
        <dbReference type="ARBA" id="ARBA00023211"/>
    </source>
</evidence>
<dbReference type="Pfam" id="PF04227">
    <property type="entry name" value="Indigoidine_A"/>
    <property type="match status" value="1"/>
</dbReference>
<dbReference type="GO" id="GO:0016798">
    <property type="term" value="F:hydrolase activity, acting on glycosyl bonds"/>
    <property type="evidence" value="ECO:0007669"/>
    <property type="project" value="UniProtKB-KW"/>
</dbReference>
<feature type="active site" description="Proton donor" evidence="6">
    <location>
        <position position="27"/>
    </location>
</feature>
<comment type="caution">
    <text evidence="6">Lacks conserved residue(s) required for the propagation of feature annotation.</text>
</comment>
<comment type="function">
    <text evidence="6">Catalyzes the reversible cleavage of pseudouridine 5'-phosphate (PsiMP) to ribose 5-phosphate and uracil. Functions biologically in the cleavage direction, as part of a pseudouridine degradation pathway.</text>
</comment>
<dbReference type="EMBL" id="RCHT01000001">
    <property type="protein sequence ID" value="RLL14803.1"/>
    <property type="molecule type" value="Genomic_DNA"/>
</dbReference>
<dbReference type="GO" id="GO:0046113">
    <property type="term" value="P:nucleobase catabolic process"/>
    <property type="evidence" value="ECO:0007669"/>
    <property type="project" value="UniProtKB-UniRule"/>
</dbReference>